<feature type="compositionally biased region" description="Polar residues" evidence="1">
    <location>
        <begin position="708"/>
        <end position="718"/>
    </location>
</feature>
<reference evidence="2 3" key="1">
    <citation type="submission" date="2022-12" db="EMBL/GenBank/DDBJ databases">
        <title>Chromosome-level genome of Tegillarca granosa.</title>
        <authorList>
            <person name="Kim J."/>
        </authorList>
    </citation>
    <scope>NUCLEOTIDE SEQUENCE [LARGE SCALE GENOMIC DNA]</scope>
    <source>
        <strain evidence="2">Teg-2019</strain>
        <tissue evidence="2">Adductor muscle</tissue>
    </source>
</reference>
<feature type="compositionally biased region" description="Low complexity" evidence="1">
    <location>
        <begin position="481"/>
        <end position="491"/>
    </location>
</feature>
<feature type="compositionally biased region" description="Low complexity" evidence="1">
    <location>
        <begin position="361"/>
        <end position="372"/>
    </location>
</feature>
<feature type="compositionally biased region" description="Polar residues" evidence="1">
    <location>
        <begin position="841"/>
        <end position="869"/>
    </location>
</feature>
<feature type="region of interest" description="Disordered" evidence="1">
    <location>
        <begin position="841"/>
        <end position="884"/>
    </location>
</feature>
<feature type="compositionally biased region" description="Polar residues" evidence="1">
    <location>
        <begin position="525"/>
        <end position="565"/>
    </location>
</feature>
<name>A0ABQ9ELS0_TEGGR</name>
<feature type="region of interest" description="Disordered" evidence="1">
    <location>
        <begin position="696"/>
        <end position="718"/>
    </location>
</feature>
<accession>A0ABQ9ELS0</accession>
<evidence type="ECO:0000256" key="1">
    <source>
        <dbReference type="SAM" id="MobiDB-lite"/>
    </source>
</evidence>
<keyword evidence="3" id="KW-1185">Reference proteome</keyword>
<organism evidence="2 3">
    <name type="scientific">Tegillarca granosa</name>
    <name type="common">Malaysian cockle</name>
    <name type="synonym">Anadara granosa</name>
    <dbReference type="NCBI Taxonomy" id="220873"/>
    <lineage>
        <taxon>Eukaryota</taxon>
        <taxon>Metazoa</taxon>
        <taxon>Spiralia</taxon>
        <taxon>Lophotrochozoa</taxon>
        <taxon>Mollusca</taxon>
        <taxon>Bivalvia</taxon>
        <taxon>Autobranchia</taxon>
        <taxon>Pteriomorphia</taxon>
        <taxon>Arcoida</taxon>
        <taxon>Arcoidea</taxon>
        <taxon>Arcidae</taxon>
        <taxon>Tegillarca</taxon>
    </lineage>
</organism>
<feature type="region of interest" description="Disordered" evidence="1">
    <location>
        <begin position="462"/>
        <end position="568"/>
    </location>
</feature>
<feature type="region of interest" description="Disordered" evidence="1">
    <location>
        <begin position="345"/>
        <end position="433"/>
    </location>
</feature>
<feature type="region of interest" description="Disordered" evidence="1">
    <location>
        <begin position="643"/>
        <end position="684"/>
    </location>
</feature>
<proteinExistence type="predicted"/>
<feature type="compositionally biased region" description="Polar residues" evidence="1">
    <location>
        <begin position="463"/>
        <end position="480"/>
    </location>
</feature>
<dbReference type="EMBL" id="JARBDR010000903">
    <property type="protein sequence ID" value="KAJ8304542.1"/>
    <property type="molecule type" value="Genomic_DNA"/>
</dbReference>
<feature type="compositionally biased region" description="Low complexity" evidence="1">
    <location>
        <begin position="659"/>
        <end position="673"/>
    </location>
</feature>
<dbReference type="Proteomes" id="UP001217089">
    <property type="component" value="Unassembled WGS sequence"/>
</dbReference>
<feature type="compositionally biased region" description="Polar residues" evidence="1">
    <location>
        <begin position="507"/>
        <end position="519"/>
    </location>
</feature>
<evidence type="ECO:0000313" key="2">
    <source>
        <dbReference type="EMBL" id="KAJ8304542.1"/>
    </source>
</evidence>
<sequence length="929" mass="102546">MQMHIKQEQQDIPPDQPPLSFNPPSVAPTELQNGYPSGVPGIHPGHQIQQQAPGMVQGSQIQQQIYQAAPYGMPNSALQAQVNVGSKQDEPQKEKVKISDNQIDIESVKGKFGWTVLDGVNIPYIFRKDKKFVSVRIVEQKLLSRYPNSYPDELGKHQPLTSFFITDHEAKLLNEINVIHCGSEFGQRDFNSKDLIVLLTDFDDFYNLVKKTFPENESKSPPLQNQTSKIPNNIQQCADDSNEVCGWIQVNNTVTPFVRREMGKFVPLSVMKYAAGLSVPEQGVLPTEDECSLLNSSCKLAGFNFNFSKTTRLISVSDLTRHCNVHITPLPSVNPLQHAVYLDLPSSNASPSEQSKTSALQQQNNIQSQQRNTAQPAGFRGEQSSNNFAQFYGRPPPPYEAFSTGGHMRPPVQGGRGVNKQNQDPHNTLQQNVHPAFVDPRYMFSYNRFPFNMYPMQFGPPNVTVNPQQQNGYGQLNMAPSNFSNNNNLSSQPGSRNPTPGLDNPKNRQSPARSSSVGSNGIAGNLQQQHPSSVNSHMLTTSPRYEVSSNRSQIPGNDNQISPGRNSGYVVPVNPMQNYQTLPHQRIPSGAQQSTTIPNGTFNVRQPGSQQPGNWPFVSQPGGKIPIKPNHMNGTNIVGQNMSQGPGAGQTMPPPPVMSGPHGPGQNNGPNLPVENTGENGKQEVSPIRLATVPANSSHVSSNVASPDNTLTTKSNNPGLVDNIKGEWLVGKSISCMHLDNSQRSGKFCLVEAVCKLYFNGCSVNEFLFALENVLKIPLVTCTDEEEKAFIHYYSLPVTVLKCNKMINFEDLEKYFPQLSYVFRDKTGTSEPHKTLAQTNVTTSPNKNTQNVNVIQNPEGNQSRNNTSTHHPRKRPTIFVGGPPNKVPCRSLEETVQRLRQQTVSGSDSVTFNECCDQIKKTKCLSFNF</sequence>
<feature type="region of interest" description="Disordered" evidence="1">
    <location>
        <begin position="1"/>
        <end position="38"/>
    </location>
</feature>
<feature type="compositionally biased region" description="Low complexity" evidence="1">
    <location>
        <begin position="696"/>
        <end position="707"/>
    </location>
</feature>
<protein>
    <submittedName>
        <fullName evidence="2">Uncharacterized protein</fullName>
    </submittedName>
</protein>
<gene>
    <name evidence="2" type="ORF">KUTeg_018125</name>
</gene>
<comment type="caution">
    <text evidence="2">The sequence shown here is derived from an EMBL/GenBank/DDBJ whole genome shotgun (WGS) entry which is preliminary data.</text>
</comment>
<evidence type="ECO:0000313" key="3">
    <source>
        <dbReference type="Proteomes" id="UP001217089"/>
    </source>
</evidence>
<feature type="compositionally biased region" description="Polar residues" evidence="1">
    <location>
        <begin position="419"/>
        <end position="433"/>
    </location>
</feature>
<feature type="compositionally biased region" description="Polar residues" evidence="1">
    <location>
        <begin position="345"/>
        <end position="360"/>
    </location>
</feature>